<reference evidence="9 10" key="2">
    <citation type="journal article" date="2022" name="Mol. Biol. Evol.">
        <title>Comparative Genomics Reveals Insights into the Divergent Evolution of Astigmatic Mites and Household Pest Adaptations.</title>
        <authorList>
            <person name="Xiong Q."/>
            <person name="Wan A.T."/>
            <person name="Liu X."/>
            <person name="Fung C.S."/>
            <person name="Xiao X."/>
            <person name="Malainual N."/>
            <person name="Hou J."/>
            <person name="Wang L."/>
            <person name="Wang M."/>
            <person name="Yang K.Y."/>
            <person name="Cui Y."/>
            <person name="Leung E.L."/>
            <person name="Nong W."/>
            <person name="Shin S.K."/>
            <person name="Au S.W."/>
            <person name="Jeong K.Y."/>
            <person name="Chew F.T."/>
            <person name="Hui J.H."/>
            <person name="Leung T.F."/>
            <person name="Tungtrongchitr A."/>
            <person name="Zhong N."/>
            <person name="Liu Z."/>
            <person name="Tsui S.K."/>
        </authorList>
    </citation>
    <scope>NUCLEOTIDE SEQUENCE [LARGE SCALE GENOMIC DNA]</scope>
    <source>
        <strain evidence="9">Derp</strain>
    </source>
</reference>
<dbReference type="Pfam" id="PF23078">
    <property type="entry name" value="HTH_CHD6-9"/>
    <property type="match status" value="1"/>
</dbReference>
<feature type="domain" description="Chromo" evidence="6">
    <location>
        <begin position="1861"/>
        <end position="1917"/>
    </location>
</feature>
<feature type="compositionally biased region" description="Polar residues" evidence="5">
    <location>
        <begin position="1099"/>
        <end position="1113"/>
    </location>
</feature>
<evidence type="ECO:0000256" key="1">
    <source>
        <dbReference type="ARBA" id="ARBA00022737"/>
    </source>
</evidence>
<evidence type="ECO:0000313" key="9">
    <source>
        <dbReference type="EMBL" id="KAH9424130.1"/>
    </source>
</evidence>
<feature type="region of interest" description="Disordered" evidence="5">
    <location>
        <begin position="4064"/>
        <end position="4088"/>
    </location>
</feature>
<feature type="region of interest" description="Disordered" evidence="5">
    <location>
        <begin position="3830"/>
        <end position="3889"/>
    </location>
</feature>
<feature type="compositionally biased region" description="Low complexity" evidence="5">
    <location>
        <begin position="238"/>
        <end position="253"/>
    </location>
</feature>
<keyword evidence="10" id="KW-1185">Reference proteome</keyword>
<keyword evidence="1" id="KW-0677">Repeat</keyword>
<feature type="region of interest" description="Disordered" evidence="5">
    <location>
        <begin position="3462"/>
        <end position="3488"/>
    </location>
</feature>
<feature type="compositionally biased region" description="Low complexity" evidence="5">
    <location>
        <begin position="704"/>
        <end position="719"/>
    </location>
</feature>
<feature type="compositionally biased region" description="Low complexity" evidence="5">
    <location>
        <begin position="1124"/>
        <end position="1140"/>
    </location>
</feature>
<dbReference type="Gene3D" id="2.40.50.40">
    <property type="match status" value="2"/>
</dbReference>
<dbReference type="InterPro" id="IPR000953">
    <property type="entry name" value="Chromo/chromo_shadow_dom"/>
</dbReference>
<feature type="compositionally biased region" description="Low complexity" evidence="5">
    <location>
        <begin position="501"/>
        <end position="544"/>
    </location>
</feature>
<feature type="compositionally biased region" description="Basic and acidic residues" evidence="5">
    <location>
        <begin position="2861"/>
        <end position="2883"/>
    </location>
</feature>
<dbReference type="CDD" id="cd18668">
    <property type="entry name" value="CD1_tandem_CHD5-9_like"/>
    <property type="match status" value="1"/>
</dbReference>
<feature type="region of interest" description="Disordered" evidence="5">
    <location>
        <begin position="4146"/>
        <end position="4188"/>
    </location>
</feature>
<feature type="compositionally biased region" description="Pro residues" evidence="5">
    <location>
        <begin position="1058"/>
        <end position="1067"/>
    </location>
</feature>
<dbReference type="InterPro" id="IPR038718">
    <property type="entry name" value="SNF2-like_sf"/>
</dbReference>
<feature type="region of interest" description="Disordered" evidence="5">
    <location>
        <begin position="2842"/>
        <end position="2908"/>
    </location>
</feature>
<feature type="compositionally biased region" description="Polar residues" evidence="5">
    <location>
        <begin position="481"/>
        <end position="492"/>
    </location>
</feature>
<feature type="compositionally biased region" description="Polar residues" evidence="5">
    <location>
        <begin position="404"/>
        <end position="431"/>
    </location>
</feature>
<dbReference type="Gene3D" id="3.40.50.10810">
    <property type="entry name" value="Tandem AAA-ATPase domain"/>
    <property type="match status" value="1"/>
</dbReference>
<accession>A0ABQ8JNE6</accession>
<feature type="compositionally biased region" description="Basic residues" evidence="5">
    <location>
        <begin position="1472"/>
        <end position="1485"/>
    </location>
</feature>
<dbReference type="Pfam" id="PF00385">
    <property type="entry name" value="Chromo"/>
    <property type="match status" value="2"/>
</dbReference>
<feature type="region of interest" description="Disordered" evidence="5">
    <location>
        <begin position="3245"/>
        <end position="3330"/>
    </location>
</feature>
<dbReference type="SMART" id="SM00298">
    <property type="entry name" value="CHROMO"/>
    <property type="match status" value="2"/>
</dbReference>
<dbReference type="InterPro" id="IPR049730">
    <property type="entry name" value="SNF2/RAD54-like_C"/>
</dbReference>
<evidence type="ECO:0000313" key="10">
    <source>
        <dbReference type="Proteomes" id="UP000887458"/>
    </source>
</evidence>
<dbReference type="CDD" id="cd18793">
    <property type="entry name" value="SF2_C_SNF"/>
    <property type="match status" value="1"/>
</dbReference>
<feature type="compositionally biased region" description="Low complexity" evidence="5">
    <location>
        <begin position="279"/>
        <end position="316"/>
    </location>
</feature>
<gene>
    <name evidence="9" type="primary">CHD7</name>
    <name evidence="9" type="ORF">DERP_004312</name>
</gene>
<feature type="compositionally biased region" description="Low complexity" evidence="5">
    <location>
        <begin position="1180"/>
        <end position="1195"/>
    </location>
</feature>
<feature type="compositionally biased region" description="Polar residues" evidence="5">
    <location>
        <begin position="586"/>
        <end position="596"/>
    </location>
</feature>
<feature type="domain" description="Helicase C-terminal" evidence="8">
    <location>
        <begin position="2266"/>
        <end position="2435"/>
    </location>
</feature>
<feature type="compositionally biased region" description="Polar residues" evidence="5">
    <location>
        <begin position="824"/>
        <end position="841"/>
    </location>
</feature>
<feature type="region of interest" description="Disordered" evidence="5">
    <location>
        <begin position="981"/>
        <end position="1216"/>
    </location>
</feature>
<feature type="compositionally biased region" description="Polar residues" evidence="5">
    <location>
        <begin position="70"/>
        <end position="83"/>
    </location>
</feature>
<feature type="compositionally biased region" description="Low complexity" evidence="5">
    <location>
        <begin position="95"/>
        <end position="106"/>
    </location>
</feature>
<sequence length="4373" mass="483249">MADYQLLGDPFGYHPGYAAANAVQNPSQPPGPGQPPTGLGLLPPGSVGPVPGQPPYHSLQPGSQPRPGYPQTSDPLSMSNKLHQSYPGYGSAPTPASISSQYSQSYMPPPPHGAMDSYPGLSMSQASHLAASSGHHSYGPPPPHQAAMMAAQYTGQRLHSPSSLHTAASARHPTMPSQYSPYASSLPNSSSYHGGSTSELWSSSGQTPMSSHLQQSPFTNFQSSSQTTPGATSNSAQTSSTLNSLHSNSSRTSQFATGSDYGSSSASNPYFPNHMSNDPSSAYSTSYGAGSGASGSQSQQPPPSSSSRSSNSSRSQHQQYGSQLASYNNSSATSTQQSNQPSITNPGSASSAASVRDSAASRFSHYSSYAPSISAYDPSSQARLSPYSTPPTSSSTSQTPNSPQFRSTSGGYQTGSASMNSPRRTTTTSPAGSPMPPTSHTPGPSSVGSNSTQSSNQGSSAFSTNPSSSSHHLPNSVGSSNTGTPSSLQQLEQMVMPHLVSGTSSNTSTTTSKSTNSSSNNSNTFYSSNANSSPISPSQSQSQSKLFPHYSSSSSTPSSQFPYHHYSQPTPTQPGAGSWPPAASVSPMTASNTHSLKSGGPSAMRQQPSVHSAQHLSSSSSTSNKSHSTSANDGSLITSPYSSYNNSTSTNKGSNDLSAENNEYSQSTYNSSSSNSHSSSSSSIPHSITQSNYMNSPLPPPPSSYDSMSSQQSKQSSLKNETSSMYDHNKNSRSVLDPMSGDQSQISNSYHSMMQPSPYGSHSMPPYPNHSRYDQPPPPHSLQSNQYGISSELSNSSYNTADHDSTMLYDPYNIDNGLGMPPHQTMSEYRESQANLQQSGGVPSEYPPTDPYAANFDDYETTSKRKGKGRPKKDNAAPKKERKPRQPRSQTTRGRGRGRGNKAMMDHIPLPGMMSHEYAGSPVNYGGPPLMPQPLGPGPSVNDSVDMYGSNNMDMYSAHSSVLSSSASKLPSSNSILPVTPPTVNSSVLPHQHPPPPNSELISSPYGSKPVSMPAVPSLPAINQSNSHHMTAPPSSSNAVNSRSPIPSVLSTTLPQPSLHPLPPLPPAISNNRTNYDSIPMTDNSSSYNYVNDEPKVPNVSSDQQPSDRNSSPIICDNKDLVSNNNNNNVNTLEQTTTTTKSIAPNPYEDSNFLIDSGTSKSDMDKDNNINQSSEQTSQLASVPVTPSSLPSVPLDSIDHNDIEKQTPLPPPLPPISIPMNFNLSKSSPSIESSYNSTMLPSTVPSSSSSSATLYPSNFETVTKEHETIATTNDQLLSTNNFDPNYPTMNNAKTIPPISNQVDLDSTINSFTDETSMPLGSYTSLTPLPEKHKKKRKPKKKEVTDDTTMDTFTFDNENVDDKSQKTKIKKKRSKKIKSEQSIDENTLVSTDLDEKTQLSTSNFDMNSSVTDSEVKPPKRIRPKKKKSPKIEEKSDVNTTENESFVLTDVNGGESTNGELTQTVNAEEEAIKKPKVKNRAPKRKLPKLALKFKLSKKRRRGFGSPDNSDIEKTPPPSPDPEDESALNKRRSARNTKRQRYNDDIDLDLSDEDFMQKSNDQSQVMNVQLTEDTMVVEKILSSRMAKRELEFEPGDENYGENKEPVFVDVEEFYVKYKNLSYLHCDWKTEEELEKGDRRINLKLRRYKQKKDINVFDFLDEEPFNPDYVEVDRILDVNEIEEIIEEEINVPIEETNDEQKDEQKPELSVDEEKMDVEEKPTESDIKSDDNNENVKKDLSIDEEKLNSEVVNDEIKSNDELVKNNNEIDNKESVSNVEVDKMETSEIESKPDEIESKSDEIESKSDEIESKSDEIESKPDEIESKPNEIESKPDEIKESPESPEEKSETINSNVEEKKLIDEPKKEQKQIVKKTRIVRHFLVKWRGLSYEESTWELEDDIDDRSKIEQFWKFREPPPKSEWKIKKKPKATEWQKREQSLVYKNGNTLREYQLEGVNWLSFCWHNGQNCILADEMGLGKTIQSITFIQEMISYGIPYPYLVIAPLSTIGNWQREFETWTDLNVITYHGSSPSRNMLQDYEMYYKNEKNERIPNVYKFQVMITTFEVILADCLELSKIKWVACIIDEAHRLKNRNCKLLEGLRMLQIDQRVLLTGTPLQNNVEELFSLLHFLEPSQFTSNENFMAEFGDLKTEAQVDKLKAILKPMMLRRLKEDVEKSLAPKEETIIEVELTNVQKKYYRAILERNFQFLSKGGTYANIPNLMNTVMELRKCCIHPFLINGAEEQILQEFRSTHSDASTLNAIIQASGKLVLIDKLLPRLKENGHRVLIFSQMVRCLDILEDYLCQKRYPFERIDGRVRGNLRQAAIDRFSKPDSDRFVFLLCTRAGGLGINLTAADTVIIFDSDWNPQNDLQAQARCHRIGQKKSVKVYRLICRNTYEREMFDRASLKLGLDKAVLQSINAQKNLTPENQLTKKEIEDLLRKGAYGALMEDDAAGDKFCEEDIDMILQRRTTKIVIESEGKGSTFSKASFATSDNRTDIEIDDPNFWEKWAKKANFDVDELKTRNELIVQEPRKRTQTKRFGADDAVLDISELDTSTDEEEAISARTRGSRNRTPSTGKKKRRSRFYDPEHDEDYAQEIGFGWTRSEFFKVEKGLLTFGWGRWDECAMLAKFKRNLSQVDVEDISRVILLFSLQNYKGDEKVKSFILDLITPPSEKSESSDSNTKPSSENEECQSRRSKKNKGIIKPICEELETLDWAKSEKYNPDIQMMDETYRKHLLRHANKILLRVRLLAYIKSEIIGDLHEKVFSSLHVKDIPLPYCQPDCDPPAPWWNEEADKSLIIGVYKHGYDRYNLMRQDPALCFLVLCGPPDGAALLAEITSEDDVVKMDDDDEPDTPATPATPAQEPKDEKSDKIREGDDVKEKDSKEPQQTQQQQSQQQQSEQNYLPFPTTSEMNNRLRRLVTCYQRSFKKEEARIAQKARHMQRLERLEKFEAAIRERENKKREQAQKKWSRREESDFYRVVSSFGIEYNKKTDTFDWTRFRMYAKLEKKLDETLTEYFKAFYAMCKKVVGRRLTEDEENLPISVDPITEERANRCLARIELLNKVRDEILNHPELNERLKLFQPQLDLPEWWICGKHDKDLLIGAAKYGLNRLDYNLMNDTELSFIEIVRNFEAQTAAEEKVVNEKAGFEVEIRSILNNMIDQISKEFEDPETSMVDVDLEGNESKEMKHLTSESDISSTYIRPQLKWPRDRVLQIRLENVCLAVEKNEWPTFRGIANVMPHSCNTPNMTTADSSPRPSTPCSLSSASQEPTPHPTPDHTPRHETQSPFTPSEYFYQPNTAQSGQIISNLDDSNKKRRRRRRRFEMDNEKTKLHSLLNANLDQSHNQSSSNINNNKMNQNVVTSSSNVSPVQNNPNSFASALFKNTKTTNSLLNNIPSQFLTPLLNNLPFNIRSTLREELLNDEKAASILFGPSFQSTLAAAVANVSKVQAAKSAIANTAVIPGSETTTTSKGGLVSSGPPPAHQSSSRNALSLGSLDLTSKFKSATSAVLEKTNAPSSRSNIPVPHPAHKHFQKNPNEKADVLDLSSVPCKSGPSNNRSSSMANLLSQTLKKSNFPETSTPNSNPSLPASSGKRRGKTGSRIDALALNLQAKKMMEEVKHVDNHVGSNSNSALSGKFPPPPQQQQQSMSVSTAVTSSVHTPSTSSLSRNLFNEKDLLAAFTSLSSQQQQQQQHDKRQTNTLFDELSKSPLFHSVKKNNLANLAQQTSSATSSSSSTIANTMGTKKPLAASDVSKAYYNMMESFKLLSKQPQPSKQMPSPSSSGGDKNPLLDPKANMMKQNLKALLEENPDLLSQSSTFLSIFNNPLFAQSLSQGSNQSASSSAATVTSQSQLLPPPIPNVDDKAKNTRSSKRTRSQFEAQSSPSNNNGGEELLAKRSLLNVPGMSSLIDPKKYLSSLLEKNNADLKNLMKDKPTTQTSFKTPSISPSSSSSIRTRTSDKRASQTPSSSASTRTSNPNFSNMNASNLLNNLSLAAAAGTSSKQQQQAASSLLANTYANALNATGKSNPNFSNFANLGFNNNMLSGLPSMKMFLDAAAAAAAAVSKASSTTNTTSTNSTATCTTPASTTTNTTPSLSSFANLFGINNPLFNFSNFSNLANLNQSTNKRDGPPSNVDFASLANSLASSAGTNLNAGVNEDKMKSSSSKNSSNSGSSNKGNKNPLNSTATNMLGSSGLPSSSLPFLYSNPNFPMPSLYPLNFGLTSPFLNNTNLMNGLANFSNVFTSTTSTPTSSSNVNQKSKLSSSSTNKGNSKSMKSSSSSSALANSLLTSSAGHHSTGAAAAAVTRESDDESLKSLMANEDDEDQNGEFEGDTPEKDTARTRNTGRRNRSARQSSSTTTVSKDYKSNRKSAATSK</sequence>
<feature type="compositionally biased region" description="Low complexity" evidence="5">
    <location>
        <begin position="124"/>
        <end position="138"/>
    </location>
</feature>
<evidence type="ECO:0000259" key="7">
    <source>
        <dbReference type="PROSITE" id="PS51192"/>
    </source>
</evidence>
<evidence type="ECO:0000256" key="2">
    <source>
        <dbReference type="ARBA" id="ARBA00022801"/>
    </source>
</evidence>
<feature type="region of interest" description="Disordered" evidence="5">
    <location>
        <begin position="1683"/>
        <end position="1861"/>
    </location>
</feature>
<dbReference type="PANTHER" id="PTHR46850">
    <property type="entry name" value="CHROMODOMAIN-HELICASE-DNA-BINDING PROTEIN 9"/>
    <property type="match status" value="1"/>
</dbReference>
<evidence type="ECO:0000259" key="8">
    <source>
        <dbReference type="PROSITE" id="PS51194"/>
    </source>
</evidence>
<feature type="region of interest" description="Disordered" evidence="5">
    <location>
        <begin position="2554"/>
        <end position="2581"/>
    </location>
</feature>
<dbReference type="EMBL" id="NJHN03000029">
    <property type="protein sequence ID" value="KAH9424130.1"/>
    <property type="molecule type" value="Genomic_DNA"/>
</dbReference>
<dbReference type="SMART" id="SM00490">
    <property type="entry name" value="HELICc"/>
    <property type="match status" value="1"/>
</dbReference>
<feature type="region of interest" description="Disordered" evidence="5">
    <location>
        <begin position="3623"/>
        <end position="3666"/>
    </location>
</feature>
<feature type="domain" description="Chromo" evidence="6">
    <location>
        <begin position="1572"/>
        <end position="1652"/>
    </location>
</feature>
<feature type="compositionally biased region" description="Polar residues" evidence="5">
    <location>
        <begin position="193"/>
        <end position="237"/>
    </location>
</feature>
<feature type="compositionally biased region" description="Polar residues" evidence="5">
    <location>
        <begin position="1169"/>
        <end position="1179"/>
    </location>
</feature>
<dbReference type="Proteomes" id="UP000887458">
    <property type="component" value="Unassembled WGS sequence"/>
</dbReference>
<dbReference type="Gene3D" id="1.10.10.60">
    <property type="entry name" value="Homeodomain-like"/>
    <property type="match status" value="2"/>
</dbReference>
<dbReference type="Pfam" id="PF00271">
    <property type="entry name" value="Helicase_C"/>
    <property type="match status" value="1"/>
</dbReference>
<dbReference type="InterPro" id="IPR001650">
    <property type="entry name" value="Helicase_C-like"/>
</dbReference>
<dbReference type="SMART" id="SM00487">
    <property type="entry name" value="DEXDc"/>
    <property type="match status" value="1"/>
</dbReference>
<feature type="compositionally biased region" description="Low complexity" evidence="5">
    <location>
        <begin position="4243"/>
        <end position="4301"/>
    </location>
</feature>
<name>A0ABQ8JNE6_DERPT</name>
<dbReference type="SUPFAM" id="SSF54160">
    <property type="entry name" value="Chromo domain-like"/>
    <property type="match status" value="2"/>
</dbReference>
<feature type="region of interest" description="Disordered" evidence="5">
    <location>
        <begin position="3508"/>
        <end position="3533"/>
    </location>
</feature>
<feature type="compositionally biased region" description="Low complexity" evidence="5">
    <location>
        <begin position="445"/>
        <end position="480"/>
    </location>
</feature>
<feature type="compositionally biased region" description="Low complexity" evidence="5">
    <location>
        <begin position="2885"/>
        <end position="2899"/>
    </location>
</feature>
<feature type="compositionally biased region" description="Polar residues" evidence="5">
    <location>
        <begin position="3875"/>
        <end position="3887"/>
    </location>
</feature>
<feature type="compositionally biased region" description="Polar residues" evidence="5">
    <location>
        <begin position="254"/>
        <end position="278"/>
    </location>
</feature>
<dbReference type="PROSITE" id="PS51192">
    <property type="entry name" value="HELICASE_ATP_BIND_1"/>
    <property type="match status" value="1"/>
</dbReference>
<feature type="compositionally biased region" description="Polar residues" evidence="5">
    <location>
        <begin position="365"/>
        <end position="383"/>
    </location>
</feature>
<feature type="coiled-coil region" evidence="4">
    <location>
        <begin position="2925"/>
        <end position="2965"/>
    </location>
</feature>
<dbReference type="Pfam" id="PF00176">
    <property type="entry name" value="SNF2-rel_dom"/>
    <property type="match status" value="1"/>
</dbReference>
<feature type="region of interest" description="Disordered" evidence="5">
    <location>
        <begin position="3929"/>
        <end position="3981"/>
    </location>
</feature>
<feature type="compositionally biased region" description="Basic and acidic residues" evidence="5">
    <location>
        <begin position="1694"/>
        <end position="1861"/>
    </location>
</feature>
<feature type="compositionally biased region" description="Polar residues" evidence="5">
    <location>
        <begin position="1021"/>
        <end position="1045"/>
    </location>
</feature>
<dbReference type="CDD" id="cd17995">
    <property type="entry name" value="DEXHc_CHD6_7_8_9"/>
    <property type="match status" value="1"/>
</dbReference>
<feature type="compositionally biased region" description="Low complexity" evidence="5">
    <location>
        <begin position="179"/>
        <end position="192"/>
    </location>
</feature>
<feature type="compositionally biased region" description="Low complexity" evidence="5">
    <location>
        <begin position="36"/>
        <end position="50"/>
    </location>
</feature>
<keyword evidence="3" id="KW-0539">Nucleus</keyword>
<evidence type="ECO:0000256" key="3">
    <source>
        <dbReference type="ARBA" id="ARBA00023242"/>
    </source>
</evidence>
<feature type="compositionally biased region" description="Low complexity" evidence="5">
    <location>
        <begin position="3642"/>
        <end position="3666"/>
    </location>
</feature>
<dbReference type="InterPro" id="IPR000330">
    <property type="entry name" value="SNF2_N"/>
</dbReference>
<proteinExistence type="predicted"/>
<feature type="region of interest" description="Disordered" evidence="5">
    <location>
        <begin position="1310"/>
        <end position="1382"/>
    </location>
</feature>
<feature type="compositionally biased region" description="Basic residues" evidence="5">
    <location>
        <begin position="1526"/>
        <end position="1537"/>
    </location>
</feature>
<dbReference type="Gene3D" id="3.40.50.300">
    <property type="entry name" value="P-loop containing nucleotide triphosphate hydrolases"/>
    <property type="match status" value="1"/>
</dbReference>
<feature type="region of interest" description="Disordered" evidence="5">
    <location>
        <begin position="13"/>
        <end position="908"/>
    </location>
</feature>
<feature type="region of interest" description="Disordered" evidence="5">
    <location>
        <begin position="3765"/>
        <end position="3791"/>
    </location>
</feature>
<dbReference type="InterPro" id="IPR051493">
    <property type="entry name" value="CHD"/>
</dbReference>
<feature type="compositionally biased region" description="Low complexity" evidence="5">
    <location>
        <begin position="609"/>
        <end position="630"/>
    </location>
</feature>
<dbReference type="InterPro" id="IPR027417">
    <property type="entry name" value="P-loop_NTPase"/>
</dbReference>
<feature type="compositionally biased region" description="Acidic residues" evidence="5">
    <location>
        <begin position="1683"/>
        <end position="1693"/>
    </location>
</feature>
<feature type="compositionally biased region" description="Polar residues" evidence="5">
    <location>
        <begin position="153"/>
        <end position="166"/>
    </location>
</feature>
<feature type="compositionally biased region" description="Polar residues" evidence="5">
    <location>
        <begin position="741"/>
        <end position="760"/>
    </location>
</feature>
<dbReference type="PROSITE" id="PS50013">
    <property type="entry name" value="CHROMO_2"/>
    <property type="match status" value="2"/>
</dbReference>
<evidence type="ECO:0000259" key="6">
    <source>
        <dbReference type="PROSITE" id="PS50013"/>
    </source>
</evidence>
<dbReference type="InterPro" id="IPR016197">
    <property type="entry name" value="Chromo-like_dom_sf"/>
</dbReference>
<feature type="compositionally biased region" description="Polar residues" evidence="5">
    <location>
        <begin position="1452"/>
        <end position="1464"/>
    </location>
</feature>
<feature type="compositionally biased region" description="Polar residues" evidence="5">
    <location>
        <begin position="3245"/>
        <end position="3268"/>
    </location>
</feature>
<feature type="compositionally biased region" description="Polar residues" evidence="5">
    <location>
        <begin position="1069"/>
        <end position="1090"/>
    </location>
</feature>
<feature type="compositionally biased region" description="Basic residues" evidence="5">
    <location>
        <begin position="1417"/>
        <end position="1427"/>
    </location>
</feature>
<feature type="compositionally biased region" description="Low complexity" evidence="5">
    <location>
        <begin position="3766"/>
        <end position="3781"/>
    </location>
</feature>
<feature type="compositionally biased region" description="Polar residues" evidence="5">
    <location>
        <begin position="1398"/>
        <end position="1411"/>
    </location>
</feature>
<evidence type="ECO:0000256" key="5">
    <source>
        <dbReference type="SAM" id="MobiDB-lite"/>
    </source>
</evidence>
<feature type="compositionally biased region" description="Low complexity" evidence="5">
    <location>
        <begin position="4160"/>
        <end position="4178"/>
    </location>
</feature>
<feature type="compositionally biased region" description="Low complexity" evidence="5">
    <location>
        <begin position="3830"/>
        <end position="3850"/>
    </location>
</feature>
<feature type="region of interest" description="Disordered" evidence="5">
    <location>
        <begin position="3572"/>
        <end position="3599"/>
    </location>
</feature>
<dbReference type="PROSITE" id="PS51194">
    <property type="entry name" value="HELICASE_CTER"/>
    <property type="match status" value="1"/>
</dbReference>
<feature type="domain" description="Helicase ATP-binding" evidence="7">
    <location>
        <begin position="1955"/>
        <end position="2129"/>
    </location>
</feature>
<dbReference type="SUPFAM" id="SSF52540">
    <property type="entry name" value="P-loop containing nucleoside triphosphate hydrolases"/>
    <property type="match status" value="2"/>
</dbReference>
<feature type="compositionally biased region" description="Basic residues" evidence="5">
    <location>
        <begin position="1365"/>
        <end position="1375"/>
    </location>
</feature>
<feature type="compositionally biased region" description="Polar residues" evidence="5">
    <location>
        <begin position="3961"/>
        <end position="3977"/>
    </location>
</feature>
<feature type="region of interest" description="Disordered" evidence="5">
    <location>
        <begin position="2668"/>
        <end position="2694"/>
    </location>
</feature>
<dbReference type="InterPro" id="IPR023780">
    <property type="entry name" value="Chromo_domain"/>
</dbReference>
<dbReference type="InterPro" id="IPR056342">
    <property type="entry name" value="HTH_CHD6-9"/>
</dbReference>
<feature type="region of interest" description="Disordered" evidence="5">
    <location>
        <begin position="1398"/>
        <end position="1543"/>
    </location>
</feature>
<comment type="caution">
    <text evidence="9">The sequence shown here is derived from an EMBL/GenBank/DDBJ whole genome shotgun (WGS) entry which is preliminary data.</text>
</comment>
<feature type="compositionally biased region" description="Basic and acidic residues" evidence="5">
    <location>
        <begin position="3274"/>
        <end position="3283"/>
    </location>
</feature>
<reference evidence="9 10" key="1">
    <citation type="journal article" date="2018" name="J. Allergy Clin. Immunol.">
        <title>High-quality assembly of Dermatophagoides pteronyssinus genome and transcriptome reveals a wide range of novel allergens.</title>
        <authorList>
            <person name="Liu X.Y."/>
            <person name="Yang K.Y."/>
            <person name="Wang M.Q."/>
            <person name="Kwok J.S."/>
            <person name="Zeng X."/>
            <person name="Yang Z."/>
            <person name="Xiao X.J."/>
            <person name="Lau C.P."/>
            <person name="Li Y."/>
            <person name="Huang Z.M."/>
            <person name="Ba J.G."/>
            <person name="Yim A.K."/>
            <person name="Ouyang C.Y."/>
            <person name="Ngai S.M."/>
            <person name="Chan T.F."/>
            <person name="Leung E.L."/>
            <person name="Liu L."/>
            <person name="Liu Z.G."/>
            <person name="Tsui S.K."/>
        </authorList>
    </citation>
    <scope>NUCLEOTIDE SEQUENCE [LARGE SCALE GENOMIC DNA]</scope>
    <source>
        <strain evidence="9">Derp</strain>
    </source>
</reference>
<feature type="compositionally biased region" description="Low complexity" evidence="5">
    <location>
        <begin position="3941"/>
        <end position="3953"/>
    </location>
</feature>
<protein>
    <submittedName>
        <fullName evidence="9">Choline dehydrogenase 7</fullName>
    </submittedName>
</protein>
<feature type="compositionally biased region" description="Low complexity" evidence="5">
    <location>
        <begin position="638"/>
        <end position="651"/>
    </location>
</feature>
<feature type="compositionally biased region" description="Basic residues" evidence="5">
    <location>
        <begin position="1331"/>
        <end position="1340"/>
    </location>
</feature>
<feature type="compositionally biased region" description="Low complexity" evidence="5">
    <location>
        <begin position="325"/>
        <end position="364"/>
    </location>
</feature>
<feature type="compositionally biased region" description="Low complexity" evidence="5">
    <location>
        <begin position="385"/>
        <end position="403"/>
    </location>
</feature>
<dbReference type="PANTHER" id="PTHR46850:SF1">
    <property type="entry name" value="CHROMODOMAIN-HELICASE-DNA-BINDING PROTEIN 9"/>
    <property type="match status" value="1"/>
</dbReference>
<feature type="region of interest" description="Disordered" evidence="5">
    <location>
        <begin position="4243"/>
        <end position="4373"/>
    </location>
</feature>
<dbReference type="InterPro" id="IPR014001">
    <property type="entry name" value="Helicase_ATP-bd"/>
</dbReference>
<feature type="compositionally biased region" description="Acidic residues" evidence="5">
    <location>
        <begin position="4317"/>
        <end position="4330"/>
    </location>
</feature>
<feature type="compositionally biased region" description="Low complexity" evidence="5">
    <location>
        <begin position="660"/>
        <end position="696"/>
    </location>
</feature>
<feature type="compositionally biased region" description="Low complexity" evidence="5">
    <location>
        <begin position="2851"/>
        <end position="2860"/>
    </location>
</feature>
<keyword evidence="4" id="KW-0175">Coiled coil</keyword>
<keyword evidence="2" id="KW-0378">Hydrolase</keyword>
<evidence type="ECO:0000256" key="4">
    <source>
        <dbReference type="SAM" id="Coils"/>
    </source>
</evidence>
<organism evidence="9 10">
    <name type="scientific">Dermatophagoides pteronyssinus</name>
    <name type="common">European house dust mite</name>
    <dbReference type="NCBI Taxonomy" id="6956"/>
    <lineage>
        <taxon>Eukaryota</taxon>
        <taxon>Metazoa</taxon>
        <taxon>Ecdysozoa</taxon>
        <taxon>Arthropoda</taxon>
        <taxon>Chelicerata</taxon>
        <taxon>Arachnida</taxon>
        <taxon>Acari</taxon>
        <taxon>Acariformes</taxon>
        <taxon>Sarcoptiformes</taxon>
        <taxon>Astigmata</taxon>
        <taxon>Psoroptidia</taxon>
        <taxon>Analgoidea</taxon>
        <taxon>Pyroglyphidae</taxon>
        <taxon>Dermatophagoidinae</taxon>
        <taxon>Dermatophagoides</taxon>
    </lineage>
</organism>
<feature type="compositionally biased region" description="Polar residues" evidence="5">
    <location>
        <begin position="3295"/>
        <end position="3309"/>
    </location>
</feature>
<feature type="compositionally biased region" description="Polar residues" evidence="5">
    <location>
        <begin position="781"/>
        <end position="800"/>
    </location>
</feature>
<feature type="compositionally biased region" description="Polar residues" evidence="5">
    <location>
        <begin position="3572"/>
        <end position="3588"/>
    </location>
</feature>